<feature type="region of interest" description="Disordered" evidence="1">
    <location>
        <begin position="301"/>
        <end position="327"/>
    </location>
</feature>
<feature type="compositionally biased region" description="Polar residues" evidence="1">
    <location>
        <begin position="674"/>
        <end position="695"/>
    </location>
</feature>
<feature type="compositionally biased region" description="Basic residues" evidence="1">
    <location>
        <begin position="474"/>
        <end position="484"/>
    </location>
</feature>
<feature type="compositionally biased region" description="Polar residues" evidence="1">
    <location>
        <begin position="459"/>
        <end position="470"/>
    </location>
</feature>
<dbReference type="AlphaFoldDB" id="A0A6A5SKG9"/>
<feature type="region of interest" description="Disordered" evidence="1">
    <location>
        <begin position="238"/>
        <end position="267"/>
    </location>
</feature>
<organism evidence="3 4">
    <name type="scientific">Clathrospora elynae</name>
    <dbReference type="NCBI Taxonomy" id="706981"/>
    <lineage>
        <taxon>Eukaryota</taxon>
        <taxon>Fungi</taxon>
        <taxon>Dikarya</taxon>
        <taxon>Ascomycota</taxon>
        <taxon>Pezizomycotina</taxon>
        <taxon>Dothideomycetes</taxon>
        <taxon>Pleosporomycetidae</taxon>
        <taxon>Pleosporales</taxon>
        <taxon>Diademaceae</taxon>
        <taxon>Clathrospora</taxon>
    </lineage>
</organism>
<keyword evidence="2" id="KW-0812">Transmembrane</keyword>
<dbReference type="OrthoDB" id="9988102at2759"/>
<dbReference type="EMBL" id="ML976068">
    <property type="protein sequence ID" value="KAF1940118.1"/>
    <property type="molecule type" value="Genomic_DNA"/>
</dbReference>
<feature type="compositionally biased region" description="Low complexity" evidence="1">
    <location>
        <begin position="311"/>
        <end position="327"/>
    </location>
</feature>
<feature type="compositionally biased region" description="Low complexity" evidence="1">
    <location>
        <begin position="652"/>
        <end position="667"/>
    </location>
</feature>
<keyword evidence="4" id="KW-1185">Reference proteome</keyword>
<keyword evidence="2" id="KW-0472">Membrane</keyword>
<sequence>MCKASTIASPVPLRFNQPQQTSKDIQSEPGRDTPLPQYEKTQSVPFTLNLQEDAHNPGQFQLVVNIGSEQQTPSGVPLNLAASSDALSTARGGSKPNFEVTSLYQTQKSSPPTSPLQDKQGWADLDHVPPEFLQKVVPDWKISFSRSDSTASTQSKRLADIKARIKKKGKGYVVRLLKGPAADSNEVAEVDLGQQQITEEATETQELDSTSLPAEIYSAPSTVQTTSDSVPERPDVYEIGTSSEPGLQRQQHPAAIRPSPHGSSSTRHLAIHSLARSSIAEDGLSDAETLIPDVRSIVGRMDEDQTDFDTSSRSSPTYPTRSTSVSSIIKTPTRGLSVVGQVRKVEMNSRARGKIRAANLELKRSDAHKSMRRRSPLEATSINDFRTSFAEATVKTSTLRERIRPASRQSRKCDLTPKEYSTWQHSAQDVDMVKPRHLRHPSADDLRLLSGSGEKLRLQTNIPQCNSAHSSPVIRRKKSPRTHKPTSSSSSSIDPANDNEKSSTEWLEVDPSDELREAVGRALRSTVRSNNEIEETTEERAIPRIIEPINQENIGEIPLPSELEIRSVPASIRSPALMFWGLALSALSEKAYEGFKLLRNRYGTEPPVPQGHVRVRWTCSCGEGLYDDFIEQRPNAARLLEAYLNRPRSHTPRSPTSQSSTASSMASIFDASSRDSTLATPSSTYGGTNSWTRSSDPSKHSPSRIRNNSPFSVRMPTYAEESWLLTCANEGKLTPKVVHIDVNESRIRSDKDLALALREHYDQLNRRWLNWARLRGLTTIEFVQFEVHRNRFADIRATPAMPPKAAGSSASTTEPEKLQAPSQHPYTFEPNDLLPPVGSTYLLHLFKHPTDYDGELITYLRSPKRRQRLEFGMGWGVHLVEGFLAQRVWAVTIGICGLGSAAFAILWTVKKNDLQGAFGVAQWVLGFAVLLIGGLQAWLE</sequence>
<reference evidence="3" key="1">
    <citation type="journal article" date="2020" name="Stud. Mycol.">
        <title>101 Dothideomycetes genomes: a test case for predicting lifestyles and emergence of pathogens.</title>
        <authorList>
            <person name="Haridas S."/>
            <person name="Albert R."/>
            <person name="Binder M."/>
            <person name="Bloem J."/>
            <person name="Labutti K."/>
            <person name="Salamov A."/>
            <person name="Andreopoulos B."/>
            <person name="Baker S."/>
            <person name="Barry K."/>
            <person name="Bills G."/>
            <person name="Bluhm B."/>
            <person name="Cannon C."/>
            <person name="Castanera R."/>
            <person name="Culley D."/>
            <person name="Daum C."/>
            <person name="Ezra D."/>
            <person name="Gonzalez J."/>
            <person name="Henrissat B."/>
            <person name="Kuo A."/>
            <person name="Liang C."/>
            <person name="Lipzen A."/>
            <person name="Lutzoni F."/>
            <person name="Magnuson J."/>
            <person name="Mondo S."/>
            <person name="Nolan M."/>
            <person name="Ohm R."/>
            <person name="Pangilinan J."/>
            <person name="Park H.-J."/>
            <person name="Ramirez L."/>
            <person name="Alfaro M."/>
            <person name="Sun H."/>
            <person name="Tritt A."/>
            <person name="Yoshinaga Y."/>
            <person name="Zwiers L.-H."/>
            <person name="Turgeon B."/>
            <person name="Goodwin S."/>
            <person name="Spatafora J."/>
            <person name="Crous P."/>
            <person name="Grigoriev I."/>
        </authorList>
    </citation>
    <scope>NUCLEOTIDE SEQUENCE</scope>
    <source>
        <strain evidence="3">CBS 161.51</strain>
    </source>
</reference>
<evidence type="ECO:0000313" key="3">
    <source>
        <dbReference type="EMBL" id="KAF1940118.1"/>
    </source>
</evidence>
<feature type="region of interest" description="Disordered" evidence="1">
    <location>
        <begin position="645"/>
        <end position="711"/>
    </location>
</feature>
<feature type="compositionally biased region" description="Polar residues" evidence="1">
    <location>
        <begin position="240"/>
        <end position="251"/>
    </location>
</feature>
<feature type="region of interest" description="Disordered" evidence="1">
    <location>
        <begin position="403"/>
        <end position="428"/>
    </location>
</feature>
<protein>
    <submittedName>
        <fullName evidence="3">Uncharacterized protein</fullName>
    </submittedName>
</protein>
<feature type="region of interest" description="Disordered" evidence="1">
    <location>
        <begin position="1"/>
        <end position="38"/>
    </location>
</feature>
<name>A0A6A5SKG9_9PLEO</name>
<feature type="transmembrane region" description="Helical" evidence="2">
    <location>
        <begin position="916"/>
        <end position="939"/>
    </location>
</feature>
<evidence type="ECO:0000256" key="1">
    <source>
        <dbReference type="SAM" id="MobiDB-lite"/>
    </source>
</evidence>
<feature type="transmembrane region" description="Helical" evidence="2">
    <location>
        <begin position="888"/>
        <end position="909"/>
    </location>
</feature>
<keyword evidence="2" id="KW-1133">Transmembrane helix</keyword>
<evidence type="ECO:0000256" key="2">
    <source>
        <dbReference type="SAM" id="Phobius"/>
    </source>
</evidence>
<gene>
    <name evidence="3" type="ORF">EJ02DRAFT_350732</name>
</gene>
<feature type="region of interest" description="Disordered" evidence="1">
    <location>
        <begin position="459"/>
        <end position="511"/>
    </location>
</feature>
<evidence type="ECO:0000313" key="4">
    <source>
        <dbReference type="Proteomes" id="UP000800038"/>
    </source>
</evidence>
<proteinExistence type="predicted"/>
<feature type="region of interest" description="Disordered" evidence="1">
    <location>
        <begin position="798"/>
        <end position="822"/>
    </location>
</feature>
<accession>A0A6A5SKG9</accession>
<dbReference type="Proteomes" id="UP000800038">
    <property type="component" value="Unassembled WGS sequence"/>
</dbReference>